<feature type="compositionally biased region" description="Acidic residues" evidence="1">
    <location>
        <begin position="23"/>
        <end position="46"/>
    </location>
</feature>
<protein>
    <submittedName>
        <fullName evidence="2">Uncharacterized protein</fullName>
    </submittedName>
</protein>
<sequence length="89" mass="10134">MSGINMDEYLKAGDDLMVSERVTEEDILSEITDEMKNDDEEDDDSDPSQSLLTSQDDLQSAQFLRSFFSSLSSTNDDYFRAVDYKNLLS</sequence>
<evidence type="ECO:0000313" key="3">
    <source>
        <dbReference type="Proteomes" id="UP000499080"/>
    </source>
</evidence>
<keyword evidence="3" id="KW-1185">Reference proteome</keyword>
<evidence type="ECO:0000313" key="2">
    <source>
        <dbReference type="EMBL" id="GBM87976.1"/>
    </source>
</evidence>
<evidence type="ECO:0000256" key="1">
    <source>
        <dbReference type="SAM" id="MobiDB-lite"/>
    </source>
</evidence>
<proteinExistence type="predicted"/>
<reference evidence="2 3" key="1">
    <citation type="journal article" date="2019" name="Sci. Rep.">
        <title>Orb-weaving spider Araneus ventricosus genome elucidates the spidroin gene catalogue.</title>
        <authorList>
            <person name="Kono N."/>
            <person name="Nakamura H."/>
            <person name="Ohtoshi R."/>
            <person name="Moran D.A.P."/>
            <person name="Shinohara A."/>
            <person name="Yoshida Y."/>
            <person name="Fujiwara M."/>
            <person name="Mori M."/>
            <person name="Tomita M."/>
            <person name="Arakawa K."/>
        </authorList>
    </citation>
    <scope>NUCLEOTIDE SEQUENCE [LARGE SCALE GENOMIC DNA]</scope>
</reference>
<dbReference type="Proteomes" id="UP000499080">
    <property type="component" value="Unassembled WGS sequence"/>
</dbReference>
<dbReference type="AlphaFoldDB" id="A0A4Y2JFM7"/>
<gene>
    <name evidence="2" type="ORF">AVEN_91930_1</name>
</gene>
<comment type="caution">
    <text evidence="2">The sequence shown here is derived from an EMBL/GenBank/DDBJ whole genome shotgun (WGS) entry which is preliminary data.</text>
</comment>
<name>A0A4Y2JFM7_ARAVE</name>
<organism evidence="2 3">
    <name type="scientific">Araneus ventricosus</name>
    <name type="common">Orbweaver spider</name>
    <name type="synonym">Epeira ventricosa</name>
    <dbReference type="NCBI Taxonomy" id="182803"/>
    <lineage>
        <taxon>Eukaryota</taxon>
        <taxon>Metazoa</taxon>
        <taxon>Ecdysozoa</taxon>
        <taxon>Arthropoda</taxon>
        <taxon>Chelicerata</taxon>
        <taxon>Arachnida</taxon>
        <taxon>Araneae</taxon>
        <taxon>Araneomorphae</taxon>
        <taxon>Entelegynae</taxon>
        <taxon>Araneoidea</taxon>
        <taxon>Araneidae</taxon>
        <taxon>Araneus</taxon>
    </lineage>
</organism>
<feature type="region of interest" description="Disordered" evidence="1">
    <location>
        <begin position="15"/>
        <end position="55"/>
    </location>
</feature>
<accession>A0A4Y2JFM7</accession>
<dbReference type="EMBL" id="BGPR01003424">
    <property type="protein sequence ID" value="GBM87976.1"/>
    <property type="molecule type" value="Genomic_DNA"/>
</dbReference>